<accession>A0A370HRS9</accession>
<gene>
    <name evidence="1" type="ORF">DES45_102622</name>
</gene>
<sequence>MSHIDWRQDSVANVPLNRHIGYVGPIEVGAVQYDGSNKFWIWSSPLQEDAWGYGPTENAAKQAMELWLASWLEHFRIFFRAET</sequence>
<reference evidence="1 2" key="1">
    <citation type="submission" date="2018-07" db="EMBL/GenBank/DDBJ databases">
        <title>Genomic Encyclopedia of Type Strains, Phase IV (KMG-IV): sequencing the most valuable type-strain genomes for metagenomic binning, comparative biology and taxonomic classification.</title>
        <authorList>
            <person name="Goeker M."/>
        </authorList>
    </citation>
    <scope>NUCLEOTIDE SEQUENCE [LARGE SCALE GENOMIC DNA]</scope>
    <source>
        <strain evidence="1 2">DSM 14364</strain>
    </source>
</reference>
<organism evidence="1 2">
    <name type="scientific">Microvirga subterranea</name>
    <dbReference type="NCBI Taxonomy" id="186651"/>
    <lineage>
        <taxon>Bacteria</taxon>
        <taxon>Pseudomonadati</taxon>
        <taxon>Pseudomonadota</taxon>
        <taxon>Alphaproteobacteria</taxon>
        <taxon>Hyphomicrobiales</taxon>
        <taxon>Methylobacteriaceae</taxon>
        <taxon>Microvirga</taxon>
    </lineage>
</organism>
<name>A0A370HRS9_9HYPH</name>
<dbReference type="RefSeq" id="WP_114769382.1">
    <property type="nucleotide sequence ID" value="NZ_QQBB01000002.1"/>
</dbReference>
<dbReference type="EMBL" id="QQBB01000002">
    <property type="protein sequence ID" value="RDI61227.1"/>
    <property type="molecule type" value="Genomic_DNA"/>
</dbReference>
<protein>
    <submittedName>
        <fullName evidence="1">Uncharacterized protein</fullName>
    </submittedName>
</protein>
<evidence type="ECO:0000313" key="1">
    <source>
        <dbReference type="EMBL" id="RDI61227.1"/>
    </source>
</evidence>
<dbReference type="Proteomes" id="UP000254925">
    <property type="component" value="Unassembled WGS sequence"/>
</dbReference>
<dbReference type="OrthoDB" id="8019777at2"/>
<evidence type="ECO:0000313" key="2">
    <source>
        <dbReference type="Proteomes" id="UP000254925"/>
    </source>
</evidence>
<comment type="caution">
    <text evidence="1">The sequence shown here is derived from an EMBL/GenBank/DDBJ whole genome shotgun (WGS) entry which is preliminary data.</text>
</comment>
<proteinExistence type="predicted"/>
<keyword evidence="2" id="KW-1185">Reference proteome</keyword>
<dbReference type="AlphaFoldDB" id="A0A370HRS9"/>